<dbReference type="InterPro" id="IPR032834">
    <property type="entry name" value="NatK-like_C"/>
</dbReference>
<dbReference type="Pfam" id="PF14501">
    <property type="entry name" value="HATPase_c_5"/>
    <property type="match status" value="1"/>
</dbReference>
<protein>
    <submittedName>
        <fullName evidence="3">ATP-binding protein</fullName>
    </submittedName>
</protein>
<feature type="transmembrane region" description="Helical" evidence="1">
    <location>
        <begin position="194"/>
        <end position="214"/>
    </location>
</feature>
<evidence type="ECO:0000313" key="4">
    <source>
        <dbReference type="Proteomes" id="UP000092574"/>
    </source>
</evidence>
<dbReference type="KEGG" id="byl:A4V09_22315"/>
<dbReference type="GO" id="GO:0005524">
    <property type="term" value="F:ATP binding"/>
    <property type="evidence" value="ECO:0007669"/>
    <property type="project" value="UniProtKB-KW"/>
</dbReference>
<keyword evidence="1" id="KW-0472">Membrane</keyword>
<feature type="transmembrane region" description="Helical" evidence="1">
    <location>
        <begin position="128"/>
        <end position="149"/>
    </location>
</feature>
<keyword evidence="3" id="KW-0547">Nucleotide-binding</keyword>
<name>A0A1C7IGP8_9FIRM</name>
<feature type="transmembrane region" description="Helical" evidence="1">
    <location>
        <begin position="161"/>
        <end position="179"/>
    </location>
</feature>
<accession>A0A1C7IGP8</accession>
<dbReference type="OrthoDB" id="9813149at2"/>
<feature type="domain" description="Sensor histidine kinase NatK-like C-terminal" evidence="2">
    <location>
        <begin position="333"/>
        <end position="431"/>
    </location>
</feature>
<dbReference type="Gene3D" id="3.30.565.10">
    <property type="entry name" value="Histidine kinase-like ATPase, C-terminal domain"/>
    <property type="match status" value="1"/>
</dbReference>
<evidence type="ECO:0000313" key="3">
    <source>
        <dbReference type="EMBL" id="ANU78238.1"/>
    </source>
</evidence>
<feature type="transmembrane region" description="Helical" evidence="1">
    <location>
        <begin position="92"/>
        <end position="113"/>
    </location>
</feature>
<keyword evidence="4" id="KW-1185">Reference proteome</keyword>
<feature type="transmembrane region" description="Helical" evidence="1">
    <location>
        <begin position="57"/>
        <end position="80"/>
    </location>
</feature>
<dbReference type="InterPro" id="IPR036890">
    <property type="entry name" value="HATPase_C_sf"/>
</dbReference>
<dbReference type="Proteomes" id="UP000092574">
    <property type="component" value="Chromosome"/>
</dbReference>
<gene>
    <name evidence="3" type="ORF">A4V09_22315</name>
</gene>
<feature type="transmembrane region" description="Helical" evidence="1">
    <location>
        <begin position="34"/>
        <end position="51"/>
    </location>
</feature>
<reference evidence="3" key="1">
    <citation type="submission" date="2017-04" db="EMBL/GenBank/DDBJ databases">
        <title>Complete Genome Sequences of Twelve Strains of a Stable Defined Moderately Diverse Mouse Microbiota 2 (sDMDMm2).</title>
        <authorList>
            <person name="Uchimura Y."/>
            <person name="Wyss M."/>
            <person name="Brugiroux S."/>
            <person name="Limenitakis J.P."/>
            <person name="Stecher B."/>
            <person name="McCoy K.D."/>
            <person name="Macpherson A.J."/>
        </authorList>
    </citation>
    <scope>NUCLEOTIDE SEQUENCE</scope>
    <source>
        <strain evidence="3">YL58</strain>
    </source>
</reference>
<dbReference type="SUPFAM" id="SSF55874">
    <property type="entry name" value="ATPase domain of HSP90 chaperone/DNA topoisomerase II/histidine kinase"/>
    <property type="match status" value="1"/>
</dbReference>
<evidence type="ECO:0000256" key="1">
    <source>
        <dbReference type="SAM" id="Phobius"/>
    </source>
</evidence>
<keyword evidence="3" id="KW-0067">ATP-binding</keyword>
<organism evidence="3 4">
    <name type="scientific">Blautia pseudococcoides</name>
    <dbReference type="NCBI Taxonomy" id="1796616"/>
    <lineage>
        <taxon>Bacteria</taxon>
        <taxon>Bacillati</taxon>
        <taxon>Bacillota</taxon>
        <taxon>Clostridia</taxon>
        <taxon>Lachnospirales</taxon>
        <taxon>Lachnospiraceae</taxon>
        <taxon>Blautia</taxon>
    </lineage>
</organism>
<dbReference type="STRING" id="1796616.A4V09_22315"/>
<sequence>MLVLNIIQFLLGLFEVLLSTFFLFKILNLNNKSLYSSKIIWIIIIVLALIEDINRNIRLYSIILILFVIIVLSISFKIIYNTTLKESFLCTALYYFSLTLLDMFMIFSVSILLQDDRISIYVSRNLCIQRIIILFITRLVMLSIYYYFIKRIVNLKIKKHYKSIVAIIIIEFIGIIYYQKIYVDTLVTELASSYYNFLMIVILLVVILAGYVTYKNVVEEKRVISLRTQMLERNYQELKKYYEKSRTLFHDYNAHITLLQKHLLKGNIDKALHFLEDILEPISQLERKLYSGNESIDIVLNYKIGEAMEKDILTEYDISIIDTSVYKISDEKLFIVLYNLLENAIEACEKVEKGKRWIYVKIHHINEMLKIQISNSFIIKPIYKNSKLITSKENKDLHGLGLDSAREVIEEYGGYFEYNYDSNIFYVNITIFR</sequence>
<proteinExistence type="predicted"/>
<keyword evidence="1" id="KW-1133">Transmembrane helix</keyword>
<dbReference type="EMBL" id="CP015405">
    <property type="protein sequence ID" value="ANU78238.1"/>
    <property type="molecule type" value="Genomic_DNA"/>
</dbReference>
<evidence type="ECO:0000259" key="2">
    <source>
        <dbReference type="Pfam" id="PF14501"/>
    </source>
</evidence>
<feature type="transmembrane region" description="Helical" evidence="1">
    <location>
        <begin position="6"/>
        <end position="27"/>
    </location>
</feature>
<dbReference type="CDD" id="cd16935">
    <property type="entry name" value="HATPase_AgrC-ComD-like"/>
    <property type="match status" value="1"/>
</dbReference>
<dbReference type="AlphaFoldDB" id="A0A1C7IGP8"/>
<keyword evidence="1" id="KW-0812">Transmembrane</keyword>